<evidence type="ECO:0000313" key="1">
    <source>
        <dbReference type="EMBL" id="NHM03748.1"/>
    </source>
</evidence>
<name>A0ABX0IBQ8_9FLAO</name>
<dbReference type="EMBL" id="JAAJBV010000002">
    <property type="protein sequence ID" value="NHM03748.1"/>
    <property type="molecule type" value="Genomic_DNA"/>
</dbReference>
<protein>
    <submittedName>
        <fullName evidence="1">Uncharacterized protein</fullName>
    </submittedName>
</protein>
<reference evidence="1 2" key="1">
    <citation type="submission" date="2020-02" db="EMBL/GenBank/DDBJ databases">
        <authorList>
            <person name="Chen W.-M."/>
        </authorList>
    </citation>
    <scope>NUCLEOTIDE SEQUENCE [LARGE SCALE GENOMIC DNA]</scope>
    <source>
        <strain evidence="1 2">TWA-26</strain>
    </source>
</reference>
<organism evidence="1 2">
    <name type="scientific">Flavobacterium celericrescens</name>
    <dbReference type="NCBI Taxonomy" id="2709780"/>
    <lineage>
        <taxon>Bacteria</taxon>
        <taxon>Pseudomonadati</taxon>
        <taxon>Bacteroidota</taxon>
        <taxon>Flavobacteriia</taxon>
        <taxon>Flavobacteriales</taxon>
        <taxon>Flavobacteriaceae</taxon>
        <taxon>Flavobacterium</taxon>
    </lineage>
</organism>
<dbReference type="Proteomes" id="UP000761423">
    <property type="component" value="Unassembled WGS sequence"/>
</dbReference>
<evidence type="ECO:0000313" key="2">
    <source>
        <dbReference type="Proteomes" id="UP000761423"/>
    </source>
</evidence>
<comment type="caution">
    <text evidence="1">The sequence shown here is derived from an EMBL/GenBank/DDBJ whole genome shotgun (WGS) entry which is preliminary data.</text>
</comment>
<keyword evidence="2" id="KW-1185">Reference proteome</keyword>
<proteinExistence type="predicted"/>
<gene>
    <name evidence="1" type="ORF">G4L40_03395</name>
</gene>
<sequence>MEDIKKTEIEFDNFMLEIGYSKVSNDVGFSPNFKNADYINKNKNIIVELKIIEKDYFEKGGFIDSTNSFISFPININKDGTGIYNFQFPNVNREGTLDNIEEPIRRTLKKANKQLKETKSYYYENSLSFGLVFILLVGLKSISAENLTPVIRKICNNEFSDIDGIVVCKPYKTEIVNTNFFRDTECFSITNETNLDKKTICLELAEDWVVFLEKGGHNCQ</sequence>
<accession>A0ABX0IBQ8</accession>
<dbReference type="RefSeq" id="WP_166235760.1">
    <property type="nucleotide sequence ID" value="NZ_JAAJBV010000002.1"/>
</dbReference>